<sequence>LNQDQKGNIEKKKKVSVEKIGVYRKEGDNEVKDVYTGSYGGLFLFDNERKIRLKNYDWNHVDDLNKNVDEKKRFGVFIGKGNKHGHMVYQGKLGALYCLINKKKLVVKEDEKKFVDEFGEYHPRRREIEESDENEDDDVDYDETYESSDYDDFDYTKGRSSLY</sequence>
<dbReference type="Proteomes" id="UP000663879">
    <property type="component" value="Unassembled WGS sequence"/>
</dbReference>
<gene>
    <name evidence="2" type="ORF">OXX778_LOCUS23138</name>
</gene>
<comment type="caution">
    <text evidence="2">The sequence shown here is derived from an EMBL/GenBank/DDBJ whole genome shotgun (WGS) entry which is preliminary data.</text>
</comment>
<evidence type="ECO:0000313" key="3">
    <source>
        <dbReference type="Proteomes" id="UP000663879"/>
    </source>
</evidence>
<name>A0A814SFZ1_9BILA</name>
<reference evidence="2" key="1">
    <citation type="submission" date="2021-02" db="EMBL/GenBank/DDBJ databases">
        <authorList>
            <person name="Nowell W R."/>
        </authorList>
    </citation>
    <scope>NUCLEOTIDE SEQUENCE</scope>
    <source>
        <strain evidence="2">Ploen Becks lab</strain>
    </source>
</reference>
<proteinExistence type="predicted"/>
<dbReference type="AlphaFoldDB" id="A0A814SFZ1"/>
<evidence type="ECO:0000256" key="1">
    <source>
        <dbReference type="SAM" id="MobiDB-lite"/>
    </source>
</evidence>
<feature type="compositionally biased region" description="Acidic residues" evidence="1">
    <location>
        <begin position="129"/>
        <end position="153"/>
    </location>
</feature>
<feature type="region of interest" description="Disordered" evidence="1">
    <location>
        <begin position="125"/>
        <end position="163"/>
    </location>
</feature>
<feature type="non-terminal residue" evidence="2">
    <location>
        <position position="1"/>
    </location>
</feature>
<evidence type="ECO:0000313" key="2">
    <source>
        <dbReference type="EMBL" id="CAF1146929.1"/>
    </source>
</evidence>
<protein>
    <submittedName>
        <fullName evidence="2">Uncharacterized protein</fullName>
    </submittedName>
</protein>
<organism evidence="2 3">
    <name type="scientific">Brachionus calyciflorus</name>
    <dbReference type="NCBI Taxonomy" id="104777"/>
    <lineage>
        <taxon>Eukaryota</taxon>
        <taxon>Metazoa</taxon>
        <taxon>Spiralia</taxon>
        <taxon>Gnathifera</taxon>
        <taxon>Rotifera</taxon>
        <taxon>Eurotatoria</taxon>
        <taxon>Monogononta</taxon>
        <taxon>Pseudotrocha</taxon>
        <taxon>Ploima</taxon>
        <taxon>Brachionidae</taxon>
        <taxon>Brachionus</taxon>
    </lineage>
</organism>
<accession>A0A814SFZ1</accession>
<dbReference type="EMBL" id="CAJNOC010011276">
    <property type="protein sequence ID" value="CAF1146929.1"/>
    <property type="molecule type" value="Genomic_DNA"/>
</dbReference>
<keyword evidence="3" id="KW-1185">Reference proteome</keyword>